<protein>
    <submittedName>
        <fullName evidence="1">Uncharacterized protein</fullName>
    </submittedName>
</protein>
<accession>A0A0N0BCB0</accession>
<gene>
    <name evidence="1" type="ORF">WN51_07419</name>
</gene>
<dbReference type="Proteomes" id="UP000053105">
    <property type="component" value="Unassembled WGS sequence"/>
</dbReference>
<sequence>MQRMHGKDLSIFIIHLSYIQHIHSAELIFFEHLITYEFLTSKLIISSILDHSGRQKKFINSSLPEYTSIKLVN</sequence>
<organism evidence="1 2">
    <name type="scientific">Melipona quadrifasciata</name>
    <dbReference type="NCBI Taxonomy" id="166423"/>
    <lineage>
        <taxon>Eukaryota</taxon>
        <taxon>Metazoa</taxon>
        <taxon>Ecdysozoa</taxon>
        <taxon>Arthropoda</taxon>
        <taxon>Hexapoda</taxon>
        <taxon>Insecta</taxon>
        <taxon>Pterygota</taxon>
        <taxon>Neoptera</taxon>
        <taxon>Endopterygota</taxon>
        <taxon>Hymenoptera</taxon>
        <taxon>Apocrita</taxon>
        <taxon>Aculeata</taxon>
        <taxon>Apoidea</taxon>
        <taxon>Anthophila</taxon>
        <taxon>Apidae</taxon>
        <taxon>Melipona</taxon>
    </lineage>
</organism>
<reference evidence="1 2" key="1">
    <citation type="submission" date="2015-07" db="EMBL/GenBank/DDBJ databases">
        <title>The genome of Melipona quadrifasciata.</title>
        <authorList>
            <person name="Pan H."/>
            <person name="Kapheim K."/>
        </authorList>
    </citation>
    <scope>NUCLEOTIDE SEQUENCE [LARGE SCALE GENOMIC DNA]</scope>
    <source>
        <strain evidence="1">0111107301</strain>
        <tissue evidence="1">Whole body</tissue>
    </source>
</reference>
<dbReference type="AlphaFoldDB" id="A0A0N0BCB0"/>
<evidence type="ECO:0000313" key="2">
    <source>
        <dbReference type="Proteomes" id="UP000053105"/>
    </source>
</evidence>
<dbReference type="EMBL" id="KQ435924">
    <property type="protein sequence ID" value="KOX68391.1"/>
    <property type="molecule type" value="Genomic_DNA"/>
</dbReference>
<proteinExistence type="predicted"/>
<evidence type="ECO:0000313" key="1">
    <source>
        <dbReference type="EMBL" id="KOX68391.1"/>
    </source>
</evidence>
<keyword evidence="2" id="KW-1185">Reference proteome</keyword>
<name>A0A0N0BCB0_9HYME</name>